<dbReference type="Pfam" id="PF00095">
    <property type="entry name" value="WAP"/>
    <property type="match status" value="1"/>
</dbReference>
<comment type="caution">
    <text evidence="5">The sequence shown here is derived from an EMBL/GenBank/DDBJ whole genome shotgun (WGS) entry which is preliminary data.</text>
</comment>
<dbReference type="GO" id="GO:0004867">
    <property type="term" value="F:serine-type endopeptidase inhibitor activity"/>
    <property type="evidence" value="ECO:0007669"/>
    <property type="project" value="UniProtKB-KW"/>
</dbReference>
<evidence type="ECO:0000313" key="6">
    <source>
        <dbReference type="EMBL" id="CAF4360394.1"/>
    </source>
</evidence>
<keyword evidence="7" id="KW-1185">Reference proteome</keyword>
<protein>
    <recommendedName>
        <fullName evidence="4">WAP domain-containing protein</fullName>
    </recommendedName>
</protein>
<dbReference type="InterPro" id="IPR008197">
    <property type="entry name" value="WAP_dom"/>
</dbReference>
<evidence type="ECO:0000256" key="2">
    <source>
        <dbReference type="ARBA" id="ARBA00022900"/>
    </source>
</evidence>
<dbReference type="Pfam" id="PF02822">
    <property type="entry name" value="Antistasin"/>
    <property type="match status" value="1"/>
</dbReference>
<keyword evidence="3" id="KW-0732">Signal</keyword>
<dbReference type="Gene3D" id="4.10.75.10">
    <property type="entry name" value="Elafin-like"/>
    <property type="match status" value="1"/>
</dbReference>
<dbReference type="InterPro" id="IPR036645">
    <property type="entry name" value="Elafin-like_sf"/>
</dbReference>
<keyword evidence="1" id="KW-0646">Protease inhibitor</keyword>
<feature type="signal peptide" evidence="3">
    <location>
        <begin position="1"/>
        <end position="19"/>
    </location>
</feature>
<accession>A0A815SUB0</accession>
<dbReference type="Gene3D" id="2.10.22.10">
    <property type="entry name" value="Antistasin, domain 1"/>
    <property type="match status" value="1"/>
</dbReference>
<reference evidence="5" key="1">
    <citation type="submission" date="2021-02" db="EMBL/GenBank/DDBJ databases">
        <authorList>
            <person name="Nowell W R."/>
        </authorList>
    </citation>
    <scope>NUCLEOTIDE SEQUENCE</scope>
</reference>
<evidence type="ECO:0000259" key="4">
    <source>
        <dbReference type="PROSITE" id="PS51390"/>
    </source>
</evidence>
<organism evidence="5 7">
    <name type="scientific">Didymodactylos carnosus</name>
    <dbReference type="NCBI Taxonomy" id="1234261"/>
    <lineage>
        <taxon>Eukaryota</taxon>
        <taxon>Metazoa</taxon>
        <taxon>Spiralia</taxon>
        <taxon>Gnathifera</taxon>
        <taxon>Rotifera</taxon>
        <taxon>Eurotatoria</taxon>
        <taxon>Bdelloidea</taxon>
        <taxon>Philodinida</taxon>
        <taxon>Philodinidae</taxon>
        <taxon>Didymodactylos</taxon>
    </lineage>
</organism>
<evidence type="ECO:0000313" key="7">
    <source>
        <dbReference type="Proteomes" id="UP000663829"/>
    </source>
</evidence>
<dbReference type="GO" id="GO:0005576">
    <property type="term" value="C:extracellular region"/>
    <property type="evidence" value="ECO:0007669"/>
    <property type="project" value="InterPro"/>
</dbReference>
<dbReference type="EMBL" id="CAJNOQ010022231">
    <property type="protein sequence ID" value="CAF1498308.1"/>
    <property type="molecule type" value="Genomic_DNA"/>
</dbReference>
<dbReference type="Proteomes" id="UP000663829">
    <property type="component" value="Unassembled WGS sequence"/>
</dbReference>
<dbReference type="SUPFAM" id="SSF57262">
    <property type="entry name" value="Leech antihemostatic proteins"/>
    <property type="match status" value="1"/>
</dbReference>
<evidence type="ECO:0000313" key="5">
    <source>
        <dbReference type="EMBL" id="CAF1498308.1"/>
    </source>
</evidence>
<feature type="chain" id="PRO_5035607563" description="WAP domain-containing protein" evidence="3">
    <location>
        <begin position="20"/>
        <end position="145"/>
    </location>
</feature>
<proteinExistence type="predicted"/>
<name>A0A815SUB0_9BILA</name>
<dbReference type="InterPro" id="IPR011061">
    <property type="entry name" value="Hirudin/antistatin"/>
</dbReference>
<gene>
    <name evidence="5" type="ORF">GPM918_LOCUS36565</name>
    <name evidence="6" type="ORF">SRO942_LOCUS37308</name>
</gene>
<feature type="domain" description="WAP" evidence="4">
    <location>
        <begin position="100"/>
        <end position="144"/>
    </location>
</feature>
<dbReference type="OrthoDB" id="4473401at2759"/>
<dbReference type="AlphaFoldDB" id="A0A815SUB0"/>
<sequence length="145" mass="15525">MSVITLSLVLLVVINLSFSGPTKSCHQPMCAIHCQYGFKTGNDGCPTCSCKRTPCQDESKPLPGYFCGRGINRRDCPATHSCVISPVDAYAVCCEKSETLSEKPGLCPEETGMGICTAVCNDDWSCEGEMKCCGNCPRGCVKPVL</sequence>
<keyword evidence="2" id="KW-0722">Serine protease inhibitor</keyword>
<dbReference type="SMART" id="SM00217">
    <property type="entry name" value="WAP"/>
    <property type="match status" value="1"/>
</dbReference>
<evidence type="ECO:0000256" key="1">
    <source>
        <dbReference type="ARBA" id="ARBA00022690"/>
    </source>
</evidence>
<dbReference type="Proteomes" id="UP000681722">
    <property type="component" value="Unassembled WGS sequence"/>
</dbReference>
<evidence type="ECO:0000256" key="3">
    <source>
        <dbReference type="SAM" id="SignalP"/>
    </source>
</evidence>
<dbReference type="InterPro" id="IPR004094">
    <property type="entry name" value="Antistasin-like"/>
</dbReference>
<dbReference type="SUPFAM" id="SSF57256">
    <property type="entry name" value="Elafin-like"/>
    <property type="match status" value="1"/>
</dbReference>
<dbReference type="PROSITE" id="PS51390">
    <property type="entry name" value="WAP"/>
    <property type="match status" value="1"/>
</dbReference>
<dbReference type="EMBL" id="CAJOBC010087742">
    <property type="protein sequence ID" value="CAF4360394.1"/>
    <property type="molecule type" value="Genomic_DNA"/>
</dbReference>